<dbReference type="EMBL" id="AGWM01000010">
    <property type="protein sequence ID" value="EPD26914.1"/>
    <property type="molecule type" value="Genomic_DNA"/>
</dbReference>
<accession>S2WG65</accession>
<reference evidence="1 2" key="1">
    <citation type="submission" date="2013-05" db="EMBL/GenBank/DDBJ databases">
        <title>The Genome Sequence of Actinobaculum schaalii FB123-CNA2.</title>
        <authorList>
            <consortium name="The Broad Institute Genomics Platform"/>
            <person name="Earl A."/>
            <person name="Ward D."/>
            <person name="Feldgarden M."/>
            <person name="Gevers D."/>
            <person name="Saerens B."/>
            <person name="Vaneechoutte M."/>
            <person name="Walker B."/>
            <person name="Young S."/>
            <person name="Zeng Q."/>
            <person name="Gargeya S."/>
            <person name="Fitzgerald M."/>
            <person name="Haas B."/>
            <person name="Abouelleil A."/>
            <person name="Allen A.W."/>
            <person name="Alvarado L."/>
            <person name="Arachchi H.M."/>
            <person name="Berlin A.M."/>
            <person name="Chapman S.B."/>
            <person name="Gainer-Dewar J."/>
            <person name="Goldberg J."/>
            <person name="Griggs A."/>
            <person name="Gujja S."/>
            <person name="Hansen M."/>
            <person name="Howarth C."/>
            <person name="Imamovic A."/>
            <person name="Ireland A."/>
            <person name="Larimer J."/>
            <person name="McCowan C."/>
            <person name="Murphy C."/>
            <person name="Pearson M."/>
            <person name="Poon T.W."/>
            <person name="Priest M."/>
            <person name="Roberts A."/>
            <person name="Saif S."/>
            <person name="Shea T."/>
            <person name="Sisk P."/>
            <person name="Sykes S."/>
            <person name="Wortman J."/>
            <person name="Nusbaum C."/>
            <person name="Birren B."/>
        </authorList>
    </citation>
    <scope>NUCLEOTIDE SEQUENCE [LARGE SCALE GENOMIC DNA]</scope>
    <source>
        <strain evidence="1 2">FB123-CNA-2</strain>
    </source>
</reference>
<protein>
    <submittedName>
        <fullName evidence="1">Uncharacterized protein</fullName>
    </submittedName>
</protein>
<name>S2WG65_9ACTO</name>
<sequence length="155" mass="16434">MVDSDGTGGRHIHGHDIHRECGVGSTFYVEPLRQKMAKPAIFFGTNGQRSGNRIPPAAGFHLNRNQCAAGLFAAYQVNFPASASPILGQHVVAVLPHICGGHVFSPLAYLPGGGGRRKWGELVASNGGMQSFTLVHAPSVTRILPMVARAVRGWG</sequence>
<proteinExistence type="predicted"/>
<dbReference type="HOGENOM" id="CLU_1691766_0_0_11"/>
<organism evidence="1 2">
    <name type="scientific">Actinotignum schaalii FB123-CNA-2</name>
    <dbReference type="NCBI Taxonomy" id="883067"/>
    <lineage>
        <taxon>Bacteria</taxon>
        <taxon>Bacillati</taxon>
        <taxon>Actinomycetota</taxon>
        <taxon>Actinomycetes</taxon>
        <taxon>Actinomycetales</taxon>
        <taxon>Actinomycetaceae</taxon>
        <taxon>Actinotignum</taxon>
    </lineage>
</organism>
<gene>
    <name evidence="1" type="ORF">HMPREF9237_00848</name>
</gene>
<evidence type="ECO:0000313" key="1">
    <source>
        <dbReference type="EMBL" id="EPD26914.1"/>
    </source>
</evidence>
<dbReference type="AlphaFoldDB" id="S2WG65"/>
<comment type="caution">
    <text evidence="1">The sequence shown here is derived from an EMBL/GenBank/DDBJ whole genome shotgun (WGS) entry which is preliminary data.</text>
</comment>
<keyword evidence="2" id="KW-1185">Reference proteome</keyword>
<dbReference type="Proteomes" id="UP000014393">
    <property type="component" value="Unassembled WGS sequence"/>
</dbReference>
<evidence type="ECO:0000313" key="2">
    <source>
        <dbReference type="Proteomes" id="UP000014393"/>
    </source>
</evidence>